<sequence>MTTPVLSQTSTLRDLFFGATPRHSRDELARELKQSGTVRALIPGLPALAAAAEREVAKATDGFLSMNLADLAASGWKRYEPLRQAARRTRTAPATEEIVALATHQITSSHHPSIDVHIDGKAIATVEVTIKVTFNMTGVLAVVRQARLVAINSGNCTVAGQLALQGVTAATKQQRFDLSGAIGLHNGIALLSADETRAPAEQGSAVMPDDHWYGPGSAAS</sequence>
<name>A0ABT6KW03_9MYCO</name>
<gene>
    <name evidence="2" type="ORF">M2272_000783</name>
</gene>
<evidence type="ECO:0008006" key="4">
    <source>
        <dbReference type="Google" id="ProtNLM"/>
    </source>
</evidence>
<feature type="region of interest" description="Disordered" evidence="1">
    <location>
        <begin position="200"/>
        <end position="220"/>
    </location>
</feature>
<proteinExistence type="predicted"/>
<organism evidence="2 3">
    <name type="scientific">Mycolicibacterium frederiksbergense</name>
    <dbReference type="NCBI Taxonomy" id="117567"/>
    <lineage>
        <taxon>Bacteria</taxon>
        <taxon>Bacillati</taxon>
        <taxon>Actinomycetota</taxon>
        <taxon>Actinomycetes</taxon>
        <taxon>Mycobacteriales</taxon>
        <taxon>Mycobacteriaceae</taxon>
        <taxon>Mycolicibacterium</taxon>
    </lineage>
</organism>
<comment type="caution">
    <text evidence="2">The sequence shown here is derived from an EMBL/GenBank/DDBJ whole genome shotgun (WGS) entry which is preliminary data.</text>
</comment>
<keyword evidence="3" id="KW-1185">Reference proteome</keyword>
<accession>A0ABT6KW03</accession>
<dbReference type="RefSeq" id="WP_280830796.1">
    <property type="nucleotide sequence ID" value="NZ_JARXVE010000001.1"/>
</dbReference>
<evidence type="ECO:0000313" key="3">
    <source>
        <dbReference type="Proteomes" id="UP001160130"/>
    </source>
</evidence>
<evidence type="ECO:0000313" key="2">
    <source>
        <dbReference type="EMBL" id="MDH6194162.1"/>
    </source>
</evidence>
<dbReference type="Proteomes" id="UP001160130">
    <property type="component" value="Unassembled WGS sequence"/>
</dbReference>
<reference evidence="2 3" key="1">
    <citation type="submission" date="2023-04" db="EMBL/GenBank/DDBJ databases">
        <title>Forest soil microbial communities from Buena Vista Peninsula, Colon Province, Panama.</title>
        <authorList>
            <person name="Bouskill N."/>
        </authorList>
    </citation>
    <scope>NUCLEOTIDE SEQUENCE [LARGE SCALE GENOMIC DNA]</scope>
    <source>
        <strain evidence="2 3">AC80</strain>
    </source>
</reference>
<protein>
    <recommendedName>
        <fullName evidence="4">DUF1707 domain-containing protein</fullName>
    </recommendedName>
</protein>
<dbReference type="EMBL" id="JARXVE010000001">
    <property type="protein sequence ID" value="MDH6194162.1"/>
    <property type="molecule type" value="Genomic_DNA"/>
</dbReference>
<evidence type="ECO:0000256" key="1">
    <source>
        <dbReference type="SAM" id="MobiDB-lite"/>
    </source>
</evidence>